<keyword evidence="2" id="KW-1185">Reference proteome</keyword>
<feature type="compositionally biased region" description="Basic and acidic residues" evidence="1">
    <location>
        <begin position="66"/>
        <end position="81"/>
    </location>
</feature>
<reference evidence="3" key="3">
    <citation type="submission" date="2025-08" db="UniProtKB">
        <authorList>
            <consortium name="RefSeq"/>
        </authorList>
    </citation>
    <scope>IDENTIFICATION</scope>
    <source>
        <tissue evidence="3">Whole organism</tissue>
    </source>
</reference>
<reference evidence="2" key="1">
    <citation type="journal article" date="1997" name="Nucleic Acids Res.">
        <title>tRNAscan-SE: a program for improved detection of transfer RNA genes in genomic sequence.</title>
        <authorList>
            <person name="Lowe T.M."/>
            <person name="Eddy S.R."/>
        </authorList>
    </citation>
    <scope>NUCLEOTIDE SEQUENCE [LARGE SCALE GENOMIC DNA]</scope>
</reference>
<evidence type="ECO:0000313" key="3">
    <source>
        <dbReference type="RefSeq" id="XP_017867099.1"/>
    </source>
</evidence>
<feature type="compositionally biased region" description="Polar residues" evidence="1">
    <location>
        <begin position="206"/>
        <end position="218"/>
    </location>
</feature>
<protein>
    <submittedName>
        <fullName evidence="3">Stress response protein nst1</fullName>
    </submittedName>
</protein>
<proteinExistence type="predicted"/>
<feature type="compositionally biased region" description="Basic and acidic residues" evidence="1">
    <location>
        <begin position="180"/>
        <end position="196"/>
    </location>
</feature>
<name>A0ABM1PIR3_DROAR</name>
<gene>
    <name evidence="3" type="primary">LOC108616425</name>
</gene>
<dbReference type="GeneID" id="108616425"/>
<evidence type="ECO:0000256" key="1">
    <source>
        <dbReference type="SAM" id="MobiDB-lite"/>
    </source>
</evidence>
<feature type="region of interest" description="Disordered" evidence="1">
    <location>
        <begin position="65"/>
        <end position="223"/>
    </location>
</feature>
<organism evidence="2 3">
    <name type="scientific">Drosophila arizonae</name>
    <name type="common">Fruit fly</name>
    <dbReference type="NCBI Taxonomy" id="7263"/>
    <lineage>
        <taxon>Eukaryota</taxon>
        <taxon>Metazoa</taxon>
        <taxon>Ecdysozoa</taxon>
        <taxon>Arthropoda</taxon>
        <taxon>Hexapoda</taxon>
        <taxon>Insecta</taxon>
        <taxon>Pterygota</taxon>
        <taxon>Neoptera</taxon>
        <taxon>Endopterygota</taxon>
        <taxon>Diptera</taxon>
        <taxon>Brachycera</taxon>
        <taxon>Muscomorpha</taxon>
        <taxon>Ephydroidea</taxon>
        <taxon>Drosophilidae</taxon>
        <taxon>Drosophila</taxon>
    </lineage>
</organism>
<feature type="compositionally biased region" description="Basic and acidic residues" evidence="1">
    <location>
        <begin position="98"/>
        <end position="134"/>
    </location>
</feature>
<reference evidence="2" key="2">
    <citation type="journal article" date="2016" name="G3 (Bethesda)">
        <title>Genome Evolution in Three Species of Cactophilic Drosophila.</title>
        <authorList>
            <person name="Sanchez-Flores A."/>
            <person name="Penazola F."/>
            <person name="Carpinteyro-Ponce J."/>
            <person name="Nazario-Yepiz N."/>
            <person name="Abreu-Goodger C."/>
            <person name="Machado C.A."/>
            <person name="Markow T.A."/>
        </authorList>
    </citation>
    <scope>NUCLEOTIDE SEQUENCE [LARGE SCALE GENOMIC DNA]</scope>
</reference>
<feature type="compositionally biased region" description="Acidic residues" evidence="1">
    <location>
        <begin position="255"/>
        <end position="265"/>
    </location>
</feature>
<dbReference type="Proteomes" id="UP000694904">
    <property type="component" value="Chromosome 5"/>
</dbReference>
<evidence type="ECO:0000313" key="2">
    <source>
        <dbReference type="Proteomes" id="UP000694904"/>
    </source>
</evidence>
<accession>A0ABM1PIR3</accession>
<feature type="region of interest" description="Disordered" evidence="1">
    <location>
        <begin position="248"/>
        <end position="275"/>
    </location>
</feature>
<sequence>MNMVKGLKLCMRMFRQLGVSRIPREIQGSIGSLGCDHQIRHFRSDEPQDWTAMRADDAIKQMNQKYSDETRYDPRPHKSYDQQEDSFDQIESSQTGMRDPESRRMITQDTSDHQRRQERIIEDNKRRWQNRVEPKSPAALQYERVNQIFGDERPGQKRQRRGGNEDQSAEEYSKRRRAQRLKEKQRQERELRESRKGYNLPKSEGSEPSSPTTMSTASKEWLARKAEEEEAKYWHTWSTCPDERRRLDAEKAEAEAETAEEDDESSSGYKKSERRGFIKPTLPYDSSVRRFQTHSQQVTAAEVQFPVRPVNYPSQQRTTVDQFKPERRRPSGMEKQIMLINDFNRLKTVNRKRPLSLLQSHVFKSPKTKYSERRVEENLEDMELPEQMPRPKLAWQGLPRPVYKRFDGINRAIARKTQCQSKNAKKCVEPPRFKMTLRSNKLSRKRTPIDSFSNTLTVNTHFTPHSEYTGYGRQTVCDAWQNFSNVHYLKQIY</sequence>
<dbReference type="RefSeq" id="XP_017867099.1">
    <property type="nucleotide sequence ID" value="XM_018011610.1"/>
</dbReference>